<dbReference type="InterPro" id="IPR008254">
    <property type="entry name" value="Flavodoxin/NO_synth"/>
</dbReference>
<dbReference type="InterPro" id="IPR026816">
    <property type="entry name" value="Flavodoxin_dom"/>
</dbReference>
<sequence length="141" mass="15227">MNSQLIYASKTGHSKKIANAIAAELGIEINNVTDHPTLKNVDLLYIVGGIYGGKSLPEMIDFINTMDNKQVKKAVLITSCVSKKQGQTEVRQTLTEKGIAVMPAEFICQGNFLLFGMGHPNQADIDAAVLFAKNAADDFIA</sequence>
<dbReference type="OrthoDB" id="1739094at2"/>
<dbReference type="Gene3D" id="3.40.50.360">
    <property type="match status" value="1"/>
</dbReference>
<keyword evidence="3" id="KW-1185">Reference proteome</keyword>
<reference evidence="3" key="1">
    <citation type="submission" date="2015-07" db="EMBL/GenBank/DDBJ databases">
        <title>Draft genome sequence of Acetobacterium bakii DSM 8293, a potential psychrophilic chemical producer through syngas fermentation.</title>
        <authorList>
            <person name="Song Y."/>
            <person name="Hwang S."/>
            <person name="Cho B.-K."/>
        </authorList>
    </citation>
    <scope>NUCLEOTIDE SEQUENCE [LARGE SCALE GENOMIC DNA]</scope>
    <source>
        <strain evidence="3">DSM 8239</strain>
    </source>
</reference>
<gene>
    <name evidence="2" type="ORF">AKG39_02325</name>
</gene>
<evidence type="ECO:0000313" key="2">
    <source>
        <dbReference type="EMBL" id="KNZ43295.1"/>
    </source>
</evidence>
<evidence type="ECO:0000313" key="3">
    <source>
        <dbReference type="Proteomes" id="UP000036873"/>
    </source>
</evidence>
<name>A0A0L6U676_9FIRM</name>
<dbReference type="STRING" id="52689.AKG39_02325"/>
<dbReference type="Proteomes" id="UP000036873">
    <property type="component" value="Unassembled WGS sequence"/>
</dbReference>
<organism evidence="2 3">
    <name type="scientific">Acetobacterium bakii</name>
    <dbReference type="NCBI Taxonomy" id="52689"/>
    <lineage>
        <taxon>Bacteria</taxon>
        <taxon>Bacillati</taxon>
        <taxon>Bacillota</taxon>
        <taxon>Clostridia</taxon>
        <taxon>Eubacteriales</taxon>
        <taxon>Eubacteriaceae</taxon>
        <taxon>Acetobacterium</taxon>
    </lineage>
</organism>
<dbReference type="RefSeq" id="WP_050738744.1">
    <property type="nucleotide sequence ID" value="NZ_LGYO01000006.1"/>
</dbReference>
<dbReference type="GO" id="GO:0016651">
    <property type="term" value="F:oxidoreductase activity, acting on NAD(P)H"/>
    <property type="evidence" value="ECO:0007669"/>
    <property type="project" value="UniProtKB-ARBA"/>
</dbReference>
<dbReference type="EMBL" id="LGYO01000006">
    <property type="protein sequence ID" value="KNZ43295.1"/>
    <property type="molecule type" value="Genomic_DNA"/>
</dbReference>
<dbReference type="GO" id="GO:0010181">
    <property type="term" value="F:FMN binding"/>
    <property type="evidence" value="ECO:0007669"/>
    <property type="project" value="InterPro"/>
</dbReference>
<protein>
    <recommendedName>
        <fullName evidence="1">Flavodoxin-like domain-containing protein</fullName>
    </recommendedName>
</protein>
<feature type="domain" description="Flavodoxin-like" evidence="1">
    <location>
        <begin position="3"/>
        <end position="141"/>
    </location>
</feature>
<evidence type="ECO:0000259" key="1">
    <source>
        <dbReference type="PROSITE" id="PS50902"/>
    </source>
</evidence>
<dbReference type="PROSITE" id="PS50902">
    <property type="entry name" value="FLAVODOXIN_LIKE"/>
    <property type="match status" value="1"/>
</dbReference>
<dbReference type="InterPro" id="IPR029039">
    <property type="entry name" value="Flavoprotein-like_sf"/>
</dbReference>
<comment type="caution">
    <text evidence="2">The sequence shown here is derived from an EMBL/GenBank/DDBJ whole genome shotgun (WGS) entry which is preliminary data.</text>
</comment>
<dbReference type="Pfam" id="PF12724">
    <property type="entry name" value="Flavodoxin_5"/>
    <property type="match status" value="1"/>
</dbReference>
<accession>A0A0L6U676</accession>
<dbReference type="SUPFAM" id="SSF52218">
    <property type="entry name" value="Flavoproteins"/>
    <property type="match status" value="1"/>
</dbReference>
<dbReference type="AlphaFoldDB" id="A0A0L6U676"/>
<proteinExistence type="predicted"/>